<dbReference type="InterPro" id="IPR049326">
    <property type="entry name" value="Rhodopsin_dom_fungi"/>
</dbReference>
<proteinExistence type="inferred from homology"/>
<evidence type="ECO:0000313" key="10">
    <source>
        <dbReference type="Proteomes" id="UP000799440"/>
    </source>
</evidence>
<accession>A0A6A6V8V9</accession>
<dbReference type="PANTHER" id="PTHR33048:SF123">
    <property type="entry name" value="INTEGRAL MEMBRANE PROTEIN"/>
    <property type="match status" value="1"/>
</dbReference>
<feature type="region of interest" description="Disordered" evidence="6">
    <location>
        <begin position="319"/>
        <end position="343"/>
    </location>
</feature>
<evidence type="ECO:0000259" key="8">
    <source>
        <dbReference type="Pfam" id="PF20684"/>
    </source>
</evidence>
<gene>
    <name evidence="9" type="ORF">M011DRAFT_426069</name>
</gene>
<evidence type="ECO:0000256" key="3">
    <source>
        <dbReference type="ARBA" id="ARBA00022989"/>
    </source>
</evidence>
<dbReference type="EMBL" id="MU006579">
    <property type="protein sequence ID" value="KAF2746129.1"/>
    <property type="molecule type" value="Genomic_DNA"/>
</dbReference>
<feature type="transmembrane region" description="Helical" evidence="7">
    <location>
        <begin position="94"/>
        <end position="123"/>
    </location>
</feature>
<keyword evidence="4 7" id="KW-0472">Membrane</keyword>
<comment type="subcellular location">
    <subcellularLocation>
        <location evidence="1">Membrane</location>
        <topology evidence="1">Multi-pass membrane protein</topology>
    </subcellularLocation>
</comment>
<keyword evidence="3 7" id="KW-1133">Transmembrane helix</keyword>
<feature type="transmembrane region" description="Helical" evidence="7">
    <location>
        <begin position="212"/>
        <end position="231"/>
    </location>
</feature>
<dbReference type="AlphaFoldDB" id="A0A6A6V8V9"/>
<dbReference type="Pfam" id="PF20684">
    <property type="entry name" value="Fung_rhodopsin"/>
    <property type="match status" value="1"/>
</dbReference>
<feature type="transmembrane region" description="Helical" evidence="7">
    <location>
        <begin position="177"/>
        <end position="200"/>
    </location>
</feature>
<feature type="compositionally biased region" description="Polar residues" evidence="6">
    <location>
        <begin position="330"/>
        <end position="341"/>
    </location>
</feature>
<evidence type="ECO:0000256" key="4">
    <source>
        <dbReference type="ARBA" id="ARBA00023136"/>
    </source>
</evidence>
<evidence type="ECO:0000256" key="1">
    <source>
        <dbReference type="ARBA" id="ARBA00004141"/>
    </source>
</evidence>
<keyword evidence="10" id="KW-1185">Reference proteome</keyword>
<keyword evidence="2 7" id="KW-0812">Transmembrane</keyword>
<dbReference type="OrthoDB" id="5329176at2759"/>
<evidence type="ECO:0000256" key="2">
    <source>
        <dbReference type="ARBA" id="ARBA00022692"/>
    </source>
</evidence>
<dbReference type="GO" id="GO:0016020">
    <property type="term" value="C:membrane"/>
    <property type="evidence" value="ECO:0007669"/>
    <property type="project" value="UniProtKB-SubCell"/>
</dbReference>
<dbReference type="Proteomes" id="UP000799440">
    <property type="component" value="Unassembled WGS sequence"/>
</dbReference>
<dbReference type="PANTHER" id="PTHR33048">
    <property type="entry name" value="PTH11-LIKE INTEGRAL MEMBRANE PROTEIN (AFU_ORTHOLOGUE AFUA_5G11245)"/>
    <property type="match status" value="1"/>
</dbReference>
<feature type="transmembrane region" description="Helical" evidence="7">
    <location>
        <begin position="251"/>
        <end position="271"/>
    </location>
</feature>
<evidence type="ECO:0000256" key="6">
    <source>
        <dbReference type="SAM" id="MobiDB-lite"/>
    </source>
</evidence>
<organism evidence="9 10">
    <name type="scientific">Sporormia fimetaria CBS 119925</name>
    <dbReference type="NCBI Taxonomy" id="1340428"/>
    <lineage>
        <taxon>Eukaryota</taxon>
        <taxon>Fungi</taxon>
        <taxon>Dikarya</taxon>
        <taxon>Ascomycota</taxon>
        <taxon>Pezizomycotina</taxon>
        <taxon>Dothideomycetes</taxon>
        <taxon>Pleosporomycetidae</taxon>
        <taxon>Pleosporales</taxon>
        <taxon>Sporormiaceae</taxon>
        <taxon>Sporormia</taxon>
    </lineage>
</organism>
<evidence type="ECO:0000313" key="9">
    <source>
        <dbReference type="EMBL" id="KAF2746129.1"/>
    </source>
</evidence>
<protein>
    <recommendedName>
        <fullName evidence="8">Rhodopsin domain-containing protein</fullName>
    </recommendedName>
</protein>
<feature type="transmembrane region" description="Helical" evidence="7">
    <location>
        <begin position="135"/>
        <end position="157"/>
    </location>
</feature>
<feature type="transmembrane region" description="Helical" evidence="7">
    <location>
        <begin position="53"/>
        <end position="74"/>
    </location>
</feature>
<reference evidence="9" key="1">
    <citation type="journal article" date="2020" name="Stud. Mycol.">
        <title>101 Dothideomycetes genomes: a test case for predicting lifestyles and emergence of pathogens.</title>
        <authorList>
            <person name="Haridas S."/>
            <person name="Albert R."/>
            <person name="Binder M."/>
            <person name="Bloem J."/>
            <person name="Labutti K."/>
            <person name="Salamov A."/>
            <person name="Andreopoulos B."/>
            <person name="Baker S."/>
            <person name="Barry K."/>
            <person name="Bills G."/>
            <person name="Bluhm B."/>
            <person name="Cannon C."/>
            <person name="Castanera R."/>
            <person name="Culley D."/>
            <person name="Daum C."/>
            <person name="Ezra D."/>
            <person name="Gonzalez J."/>
            <person name="Henrissat B."/>
            <person name="Kuo A."/>
            <person name="Liang C."/>
            <person name="Lipzen A."/>
            <person name="Lutzoni F."/>
            <person name="Magnuson J."/>
            <person name="Mondo S."/>
            <person name="Nolan M."/>
            <person name="Ohm R."/>
            <person name="Pangilinan J."/>
            <person name="Park H.-J."/>
            <person name="Ramirez L."/>
            <person name="Alfaro M."/>
            <person name="Sun H."/>
            <person name="Tritt A."/>
            <person name="Yoshinaga Y."/>
            <person name="Zwiers L.-H."/>
            <person name="Turgeon B."/>
            <person name="Goodwin S."/>
            <person name="Spatafora J."/>
            <person name="Crous P."/>
            <person name="Grigoriev I."/>
        </authorList>
    </citation>
    <scope>NUCLEOTIDE SEQUENCE</scope>
    <source>
        <strain evidence="9">CBS 119925</strain>
    </source>
</reference>
<name>A0A6A6V8V9_9PLEO</name>
<feature type="region of interest" description="Disordered" evidence="6">
    <location>
        <begin position="364"/>
        <end position="394"/>
    </location>
</feature>
<feature type="domain" description="Rhodopsin" evidence="8">
    <location>
        <begin position="37"/>
        <end position="277"/>
    </location>
</feature>
<feature type="transmembrane region" description="Helical" evidence="7">
    <location>
        <begin position="20"/>
        <end position="41"/>
    </location>
</feature>
<dbReference type="InterPro" id="IPR052337">
    <property type="entry name" value="SAT4-like"/>
</dbReference>
<evidence type="ECO:0000256" key="5">
    <source>
        <dbReference type="ARBA" id="ARBA00038359"/>
    </source>
</evidence>
<comment type="similarity">
    <text evidence="5">Belongs to the SAT4 family.</text>
</comment>
<evidence type="ECO:0000256" key="7">
    <source>
        <dbReference type="SAM" id="Phobius"/>
    </source>
</evidence>
<sequence length="408" mass="44646">MSLKDGKYALEAVMIRQDSMIAVTIAMTLVGAIAVGFRVFTRAYIVGTMWADDWVMIVALFFAFGYALQVIVLAKSFNLGFSGADLSPDDMVGIIKITAAVVVTYKLVLTLTKVSILCFYLRIAVRPTFEKLSRWTLVLVILFQIVLTFGTIGQCVPIEKMWDLSGTAKGQCINVSVFYHFASIFHITTDFIILLLPINLILSIPRPLKEKFGLFGIFGLGIITITAAIFRLQFLHRYTVSADPFFEIVPIHIWSMVEVHIGILCASVPTLRPLFSRAQRKRTQAVNGVTGEKGPNGITTLATSGTIAIAIGATIRGSYRPPVPPKSPGYVTSSAQTSPTAGTAPATIYSAEVKFGDAPRPLFSTWGNKKQVDLERNPSSASRSQPRRLALLKRDENGIFRPEAAYAA</sequence>